<gene>
    <name evidence="2" type="ordered locus">MCP_0926</name>
</gene>
<dbReference type="RefSeq" id="WP_012899677.1">
    <property type="nucleotide sequence ID" value="NC_013665.1"/>
</dbReference>
<feature type="transmembrane region" description="Helical" evidence="1">
    <location>
        <begin position="12"/>
        <end position="30"/>
    </location>
</feature>
<proteinExistence type="predicted"/>
<dbReference type="AlphaFoldDB" id="D1YX26"/>
<reference evidence="3" key="3">
    <citation type="journal article" date="2011" name="PLoS ONE">
        <title>Genome sequence of a mesophilic hydrogenotrophic methanogen Methanocella paludicola, the first cultivated representative of the order Methanocellales.</title>
        <authorList>
            <person name="Sakai S."/>
            <person name="Takaki Y."/>
            <person name="Shimamura S."/>
            <person name="Sekine M."/>
            <person name="Tajima T."/>
            <person name="Kosugi H."/>
            <person name="Ichikawa N."/>
            <person name="Tasumi E."/>
            <person name="Hiraki A.T."/>
            <person name="Shimizu A."/>
            <person name="Kato Y."/>
            <person name="Nishiko R."/>
            <person name="Mori K."/>
            <person name="Fujita N."/>
            <person name="Imachi H."/>
            <person name="Takai K."/>
        </authorList>
    </citation>
    <scope>NUCLEOTIDE SEQUENCE [LARGE SCALE GENOMIC DNA]</scope>
    <source>
        <strain evidence="3">DSM 17711 / JCM 13418 / NBRC 101707 / SANAE</strain>
    </source>
</reference>
<feature type="transmembrane region" description="Helical" evidence="1">
    <location>
        <begin position="119"/>
        <end position="141"/>
    </location>
</feature>
<organism evidence="2 3">
    <name type="scientific">Methanocella paludicola (strain DSM 17711 / JCM 13418 / NBRC 101707 / SANAE)</name>
    <dbReference type="NCBI Taxonomy" id="304371"/>
    <lineage>
        <taxon>Archaea</taxon>
        <taxon>Methanobacteriati</taxon>
        <taxon>Methanobacteriota</taxon>
        <taxon>Stenosarchaea group</taxon>
        <taxon>Methanomicrobia</taxon>
        <taxon>Methanocellales</taxon>
        <taxon>Methanocellaceae</taxon>
        <taxon>Methanocella</taxon>
    </lineage>
</organism>
<name>D1YX26_METPS</name>
<dbReference type="Proteomes" id="UP000001882">
    <property type="component" value="Chromosome"/>
</dbReference>
<dbReference type="GeneID" id="8680953"/>
<keyword evidence="1" id="KW-0472">Membrane</keyword>
<sequence>MFEVKSENFNKYVSFAVMLIVAAIVVLAVGEICKYILPHDTAFYFTVNKIYFLAAGALILTAGLGLLNLSNLRNLAVFFVALLALLVVLYFVDKFACSALWGGVYASVLTRIPERYFDMYYKALDGLSVLLGAVGLLFLLVKSLDILKDTLSGPKKA</sequence>
<dbReference type="STRING" id="304371.MCP_0926"/>
<evidence type="ECO:0000256" key="1">
    <source>
        <dbReference type="SAM" id="Phobius"/>
    </source>
</evidence>
<reference evidence="2 3" key="2">
    <citation type="journal article" date="2008" name="Int. J. Syst. Evol. Microbiol.">
        <title>Methanocella paludicola gen. nov., sp. nov., a methane-producing archaeon, the first isolate of the lineage 'Rice Cluster I', and proposal of the new archaeal order Methanocellales ord. nov.</title>
        <authorList>
            <person name="Sakai S."/>
            <person name="Imachi H."/>
            <person name="Hanada S."/>
            <person name="Ohashi A."/>
            <person name="Harada H."/>
            <person name="Kamagata Y."/>
        </authorList>
    </citation>
    <scope>NUCLEOTIDE SEQUENCE [LARGE SCALE GENOMIC DNA]</scope>
    <source>
        <strain evidence="3">DSM 17711 / JCM 13418 / NBRC 101707 / SANAE</strain>
    </source>
</reference>
<keyword evidence="3" id="KW-1185">Reference proteome</keyword>
<feature type="transmembrane region" description="Helical" evidence="1">
    <location>
        <begin position="74"/>
        <end position="92"/>
    </location>
</feature>
<dbReference type="KEGG" id="mpd:MCP_0926"/>
<dbReference type="EMBL" id="AP011532">
    <property type="protein sequence ID" value="BAI60998.1"/>
    <property type="molecule type" value="Genomic_DNA"/>
</dbReference>
<feature type="transmembrane region" description="Helical" evidence="1">
    <location>
        <begin position="50"/>
        <end position="67"/>
    </location>
</feature>
<evidence type="ECO:0000313" key="2">
    <source>
        <dbReference type="EMBL" id="BAI60998.1"/>
    </source>
</evidence>
<keyword evidence="1" id="KW-0812">Transmembrane</keyword>
<accession>D1YX26</accession>
<dbReference type="InParanoid" id="D1YX26"/>
<protein>
    <submittedName>
        <fullName evidence="2">Uncharacterized protein</fullName>
    </submittedName>
</protein>
<dbReference type="eggNOG" id="arCOG12583">
    <property type="taxonomic scope" value="Archaea"/>
</dbReference>
<evidence type="ECO:0000313" key="3">
    <source>
        <dbReference type="Proteomes" id="UP000001882"/>
    </source>
</evidence>
<reference evidence="2 3" key="1">
    <citation type="journal article" date="2007" name="Appl. Environ. Microbiol.">
        <title>Isolation of key methanogens for global methane emission from rice paddy fields: a novel isolate affiliated with the clone cluster rice cluster I.</title>
        <authorList>
            <person name="Sakai S."/>
            <person name="Imachi H."/>
            <person name="Sekiguchi Y."/>
            <person name="Ohashi A."/>
            <person name="Harada H."/>
            <person name="Kamagata Y."/>
        </authorList>
    </citation>
    <scope>NUCLEOTIDE SEQUENCE [LARGE SCALE GENOMIC DNA]</scope>
    <source>
        <strain evidence="3">DSM 17711 / JCM 13418 / NBRC 101707 / SANAE</strain>
    </source>
</reference>
<keyword evidence="1" id="KW-1133">Transmembrane helix</keyword>